<dbReference type="RefSeq" id="WP_276268965.1">
    <property type="nucleotide sequence ID" value="NZ_JARJLM010000658.1"/>
</dbReference>
<dbReference type="InterPro" id="IPR036259">
    <property type="entry name" value="MFS_trans_sf"/>
</dbReference>
<feature type="transmembrane region" description="Helical" evidence="5">
    <location>
        <begin position="139"/>
        <end position="161"/>
    </location>
</feature>
<dbReference type="PROSITE" id="PS50850">
    <property type="entry name" value="MFS"/>
    <property type="match status" value="1"/>
</dbReference>
<dbReference type="Pfam" id="PF07690">
    <property type="entry name" value="MFS_1"/>
    <property type="match status" value="1"/>
</dbReference>
<feature type="transmembrane region" description="Helical" evidence="5">
    <location>
        <begin position="167"/>
        <end position="187"/>
    </location>
</feature>
<evidence type="ECO:0000256" key="2">
    <source>
        <dbReference type="ARBA" id="ARBA00022692"/>
    </source>
</evidence>
<evidence type="ECO:0000256" key="5">
    <source>
        <dbReference type="SAM" id="Phobius"/>
    </source>
</evidence>
<feature type="transmembrane region" description="Helical" evidence="5">
    <location>
        <begin position="68"/>
        <end position="87"/>
    </location>
</feature>
<evidence type="ECO:0000256" key="4">
    <source>
        <dbReference type="ARBA" id="ARBA00023136"/>
    </source>
</evidence>
<evidence type="ECO:0000313" key="8">
    <source>
        <dbReference type="Proteomes" id="UP001216674"/>
    </source>
</evidence>
<feature type="transmembrane region" description="Helical" evidence="5">
    <location>
        <begin position="245"/>
        <end position="265"/>
    </location>
</feature>
<sequence>MRLTPMILSNALCMAAMMAFVAVIGPIVRVLGLAEWHAGLTVTAAGLVWMLAARAWGRASDRRGRKPVLIAGLIGVGLAYLGLALFVDHALTQPPAVLVSILALVLLRGLLGAFFAAIAPALNALVADHAAPAQRVGQMAMLGAGNAIGMVVGPAAAGALATLGLSAPLYAAALLPWLALALLVPALPPARGHSARETSTLALSDPRIRLPLLAAFLGTYCVVSAQLVLGFFVLDRLDLNPAQGARAAGWALAAVGLALIAAQGLVSWRKHVSAKRWMSVGALLGAAGFAAAATATSMLAVILTCALAGAGMGLLFPAFQAAASNAVDHAEQGIAAGSVSAAQGLAMVCAPLVATLIYRIGPALPFVCSALLLVGLSLASARHRAPAAASGPAAQDPG</sequence>
<feature type="transmembrane region" description="Helical" evidence="5">
    <location>
        <begin position="208"/>
        <end position="233"/>
    </location>
</feature>
<dbReference type="Gene3D" id="1.20.1250.20">
    <property type="entry name" value="MFS general substrate transporter like domains"/>
    <property type="match status" value="1"/>
</dbReference>
<evidence type="ECO:0000259" key="6">
    <source>
        <dbReference type="PROSITE" id="PS50850"/>
    </source>
</evidence>
<evidence type="ECO:0000256" key="3">
    <source>
        <dbReference type="ARBA" id="ARBA00022989"/>
    </source>
</evidence>
<feature type="transmembrane region" description="Helical" evidence="5">
    <location>
        <begin position="99"/>
        <end position="127"/>
    </location>
</feature>
<dbReference type="InterPro" id="IPR011701">
    <property type="entry name" value="MFS"/>
</dbReference>
<dbReference type="Proteomes" id="UP001216674">
    <property type="component" value="Unassembled WGS sequence"/>
</dbReference>
<name>A0ABT6B384_9BURK</name>
<comment type="subcellular location">
    <subcellularLocation>
        <location evidence="1">Membrane</location>
        <topology evidence="1">Multi-pass membrane protein</topology>
    </subcellularLocation>
</comment>
<evidence type="ECO:0000313" key="7">
    <source>
        <dbReference type="EMBL" id="MDF3839199.1"/>
    </source>
</evidence>
<feature type="transmembrane region" description="Helical" evidence="5">
    <location>
        <begin position="363"/>
        <end position="381"/>
    </location>
</feature>
<dbReference type="InterPro" id="IPR001958">
    <property type="entry name" value="Tet-R_TetA/multi-R_MdtG-like"/>
</dbReference>
<dbReference type="EMBL" id="JARJLM010000658">
    <property type="protein sequence ID" value="MDF3839199.1"/>
    <property type="molecule type" value="Genomic_DNA"/>
</dbReference>
<keyword evidence="2 5" id="KW-0812">Transmembrane</keyword>
<keyword evidence="4 5" id="KW-0472">Membrane</keyword>
<accession>A0ABT6B384</accession>
<feature type="transmembrane region" description="Helical" evidence="5">
    <location>
        <begin position="7"/>
        <end position="30"/>
    </location>
</feature>
<protein>
    <submittedName>
        <fullName evidence="7">MFS transporter</fullName>
    </submittedName>
</protein>
<feature type="domain" description="Major facilitator superfamily (MFS) profile" evidence="6">
    <location>
        <begin position="1"/>
        <end position="387"/>
    </location>
</feature>
<organism evidence="7 8">
    <name type="scientific">Cupriavidus basilensis</name>
    <dbReference type="NCBI Taxonomy" id="68895"/>
    <lineage>
        <taxon>Bacteria</taxon>
        <taxon>Pseudomonadati</taxon>
        <taxon>Pseudomonadota</taxon>
        <taxon>Betaproteobacteria</taxon>
        <taxon>Burkholderiales</taxon>
        <taxon>Burkholderiaceae</taxon>
        <taxon>Cupriavidus</taxon>
    </lineage>
</organism>
<dbReference type="PANTHER" id="PTHR23546:SF1">
    <property type="entry name" value="MEMBRANE PROTEIN"/>
    <property type="match status" value="1"/>
</dbReference>
<feature type="transmembrane region" description="Helical" evidence="5">
    <location>
        <begin position="277"/>
        <end position="295"/>
    </location>
</feature>
<dbReference type="InterPro" id="IPR020846">
    <property type="entry name" value="MFS_dom"/>
</dbReference>
<keyword evidence="3 5" id="KW-1133">Transmembrane helix</keyword>
<dbReference type="PRINTS" id="PR01035">
    <property type="entry name" value="TCRTETA"/>
</dbReference>
<gene>
    <name evidence="7" type="ORF">P3W85_40620</name>
</gene>
<dbReference type="PANTHER" id="PTHR23546">
    <property type="entry name" value="TRANSPORT PROTEIN"/>
    <property type="match status" value="1"/>
</dbReference>
<evidence type="ECO:0000256" key="1">
    <source>
        <dbReference type="ARBA" id="ARBA00004141"/>
    </source>
</evidence>
<reference evidence="7 8" key="1">
    <citation type="submission" date="2023-03" db="EMBL/GenBank/DDBJ databases">
        <title>Draft assemblies of triclosan tolerant bacteria isolated from returned activated sludge.</title>
        <authorList>
            <person name="Van Hamelsveld S."/>
        </authorList>
    </citation>
    <scope>NUCLEOTIDE SEQUENCE [LARGE SCALE GENOMIC DNA]</scope>
    <source>
        <strain evidence="7 8">GW210010_S58</strain>
    </source>
</reference>
<dbReference type="SUPFAM" id="SSF103473">
    <property type="entry name" value="MFS general substrate transporter"/>
    <property type="match status" value="1"/>
</dbReference>
<keyword evidence="8" id="KW-1185">Reference proteome</keyword>
<feature type="transmembrane region" description="Helical" evidence="5">
    <location>
        <begin position="36"/>
        <end position="56"/>
    </location>
</feature>
<comment type="caution">
    <text evidence="7">The sequence shown here is derived from an EMBL/GenBank/DDBJ whole genome shotgun (WGS) entry which is preliminary data.</text>
</comment>
<proteinExistence type="predicted"/>